<keyword evidence="4 6" id="KW-0378">Hydrolase</keyword>
<dbReference type="GO" id="GO:0016787">
    <property type="term" value="F:hydrolase activity"/>
    <property type="evidence" value="ECO:0007669"/>
    <property type="project" value="UniProtKB-KW"/>
</dbReference>
<sequence length="127" mass="13556">MIVLDASVMIAVLDSADAHSGAARELLRSHAADRLVAHRINVAEVLVQPVRAQRAAQASATLAHLGIEYDDEPDHPLVLAELRANTGLPMPDCCVLHLAIRERAAIASFDERLVRAARGLGLQIAGN</sequence>
<accession>A0A5C1Y5T0</accession>
<evidence type="ECO:0000256" key="5">
    <source>
        <dbReference type="ARBA" id="ARBA00022842"/>
    </source>
</evidence>
<keyword evidence="6" id="KW-0800">Toxin</keyword>
<feature type="domain" description="PIN" evidence="7">
    <location>
        <begin position="2"/>
        <end position="118"/>
    </location>
</feature>
<evidence type="ECO:0000256" key="1">
    <source>
        <dbReference type="ARBA" id="ARBA00022649"/>
    </source>
</evidence>
<dbReference type="KEGG" id="lyk:FLP23_01215"/>
<dbReference type="InterPro" id="IPR029060">
    <property type="entry name" value="PIN-like_dom_sf"/>
</dbReference>
<keyword evidence="9" id="KW-1185">Reference proteome</keyword>
<name>A0A5C1Y5T0_9MICO</name>
<keyword evidence="3 6" id="KW-0479">Metal-binding</keyword>
<dbReference type="AlphaFoldDB" id="A0A5C1Y5T0"/>
<dbReference type="GO" id="GO:0004540">
    <property type="term" value="F:RNA nuclease activity"/>
    <property type="evidence" value="ECO:0007669"/>
    <property type="project" value="InterPro"/>
</dbReference>
<dbReference type="GO" id="GO:0000287">
    <property type="term" value="F:magnesium ion binding"/>
    <property type="evidence" value="ECO:0007669"/>
    <property type="project" value="UniProtKB-UniRule"/>
</dbReference>
<dbReference type="GO" id="GO:0090729">
    <property type="term" value="F:toxin activity"/>
    <property type="evidence" value="ECO:0007669"/>
    <property type="project" value="UniProtKB-KW"/>
</dbReference>
<dbReference type="OrthoDB" id="3696351at2"/>
<dbReference type="SUPFAM" id="SSF88723">
    <property type="entry name" value="PIN domain-like"/>
    <property type="match status" value="1"/>
</dbReference>
<feature type="binding site" evidence="6">
    <location>
        <position position="92"/>
    </location>
    <ligand>
        <name>Mg(2+)</name>
        <dbReference type="ChEBI" id="CHEBI:18420"/>
    </ligand>
</feature>
<dbReference type="EC" id="3.1.-.-" evidence="6"/>
<evidence type="ECO:0000256" key="3">
    <source>
        <dbReference type="ARBA" id="ARBA00022723"/>
    </source>
</evidence>
<comment type="similarity">
    <text evidence="6">Belongs to the PINc/VapC protein family.</text>
</comment>
<organism evidence="8 9">
    <name type="scientific">Protaetiibacter larvae</name>
    <dbReference type="NCBI Taxonomy" id="2592654"/>
    <lineage>
        <taxon>Bacteria</taxon>
        <taxon>Bacillati</taxon>
        <taxon>Actinomycetota</taxon>
        <taxon>Actinomycetes</taxon>
        <taxon>Micrococcales</taxon>
        <taxon>Microbacteriaceae</taxon>
        <taxon>Protaetiibacter</taxon>
    </lineage>
</organism>
<dbReference type="InterPro" id="IPR022907">
    <property type="entry name" value="VapC_family"/>
</dbReference>
<evidence type="ECO:0000313" key="8">
    <source>
        <dbReference type="EMBL" id="QEO08758.1"/>
    </source>
</evidence>
<proteinExistence type="inferred from homology"/>
<evidence type="ECO:0000259" key="7">
    <source>
        <dbReference type="Pfam" id="PF01850"/>
    </source>
</evidence>
<dbReference type="HAMAP" id="MF_00265">
    <property type="entry name" value="VapC_Nob1"/>
    <property type="match status" value="1"/>
</dbReference>
<dbReference type="Pfam" id="PF01850">
    <property type="entry name" value="PIN"/>
    <property type="match status" value="1"/>
</dbReference>
<feature type="binding site" evidence="6">
    <location>
        <position position="5"/>
    </location>
    <ligand>
        <name>Mg(2+)</name>
        <dbReference type="ChEBI" id="CHEBI:18420"/>
    </ligand>
</feature>
<dbReference type="InterPro" id="IPR002716">
    <property type="entry name" value="PIN_dom"/>
</dbReference>
<evidence type="ECO:0000256" key="2">
    <source>
        <dbReference type="ARBA" id="ARBA00022722"/>
    </source>
</evidence>
<dbReference type="Proteomes" id="UP000322159">
    <property type="component" value="Chromosome"/>
</dbReference>
<evidence type="ECO:0000256" key="6">
    <source>
        <dbReference type="HAMAP-Rule" id="MF_00265"/>
    </source>
</evidence>
<dbReference type="RefSeq" id="WP_149324191.1">
    <property type="nucleotide sequence ID" value="NZ_CP043504.1"/>
</dbReference>
<keyword evidence="2 6" id="KW-0540">Nuclease</keyword>
<keyword evidence="1 6" id="KW-1277">Toxin-antitoxin system</keyword>
<gene>
    <name evidence="6" type="primary">vapC</name>
    <name evidence="8" type="ORF">FLP23_01215</name>
</gene>
<reference evidence="8 9" key="1">
    <citation type="submission" date="2019-09" db="EMBL/GenBank/DDBJ databases">
        <title>Genome sequencing of strain KACC 19322.</title>
        <authorList>
            <person name="Heo J."/>
            <person name="Kim S.-J."/>
            <person name="Kim J.-S."/>
            <person name="Hong S.-B."/>
            <person name="Kwon S.-W."/>
        </authorList>
    </citation>
    <scope>NUCLEOTIDE SEQUENCE [LARGE SCALE GENOMIC DNA]</scope>
    <source>
        <strain evidence="8 9">KACC 19322</strain>
    </source>
</reference>
<evidence type="ECO:0000313" key="9">
    <source>
        <dbReference type="Proteomes" id="UP000322159"/>
    </source>
</evidence>
<comment type="cofactor">
    <cofactor evidence="6">
        <name>Mg(2+)</name>
        <dbReference type="ChEBI" id="CHEBI:18420"/>
    </cofactor>
</comment>
<dbReference type="Gene3D" id="3.40.50.1010">
    <property type="entry name" value="5'-nuclease"/>
    <property type="match status" value="1"/>
</dbReference>
<keyword evidence="5 6" id="KW-0460">Magnesium</keyword>
<comment type="function">
    <text evidence="6">Toxic component of a toxin-antitoxin (TA) system. An RNase.</text>
</comment>
<protein>
    <recommendedName>
        <fullName evidence="6">Ribonuclease VapC</fullName>
        <shortName evidence="6">RNase VapC</shortName>
        <ecNumber evidence="6">3.1.-.-</ecNumber>
    </recommendedName>
    <alternativeName>
        <fullName evidence="6">Toxin VapC</fullName>
    </alternativeName>
</protein>
<evidence type="ECO:0000256" key="4">
    <source>
        <dbReference type="ARBA" id="ARBA00022801"/>
    </source>
</evidence>
<dbReference type="EMBL" id="CP043504">
    <property type="protein sequence ID" value="QEO08758.1"/>
    <property type="molecule type" value="Genomic_DNA"/>
</dbReference>